<name>A0ACD3BFW5_9AGAR</name>
<dbReference type="Proteomes" id="UP000308600">
    <property type="component" value="Unassembled WGS sequence"/>
</dbReference>
<protein>
    <submittedName>
        <fullName evidence="1">Uncharacterized protein</fullName>
    </submittedName>
</protein>
<evidence type="ECO:0000313" key="2">
    <source>
        <dbReference type="Proteomes" id="UP000308600"/>
    </source>
</evidence>
<gene>
    <name evidence="1" type="ORF">BDN72DRAFT_754327</name>
</gene>
<sequence>MLITLHHTLRQRCAPILFRSLTATSAARNSTAFPTKRCSACSAPLPTALPACAKCGHISVLPSTVTAHQLFDLPQRPNPFVVDVSTLRQRFREAQAVVHPDGWASKGPKKQDLAQTLSTRVNEAYNQLLTPLPRAVYILEQNGYDITEHDQLTDIEFISDIMNAREIISESEVKEGIEVLMEETDGKIDATLKEIESYISGQDWERAKEEVIRLRYLEGINRAARSRLDELS</sequence>
<evidence type="ECO:0000313" key="1">
    <source>
        <dbReference type="EMBL" id="TFK77095.1"/>
    </source>
</evidence>
<keyword evidence="2" id="KW-1185">Reference proteome</keyword>
<organism evidence="1 2">
    <name type="scientific">Pluteus cervinus</name>
    <dbReference type="NCBI Taxonomy" id="181527"/>
    <lineage>
        <taxon>Eukaryota</taxon>
        <taxon>Fungi</taxon>
        <taxon>Dikarya</taxon>
        <taxon>Basidiomycota</taxon>
        <taxon>Agaricomycotina</taxon>
        <taxon>Agaricomycetes</taxon>
        <taxon>Agaricomycetidae</taxon>
        <taxon>Agaricales</taxon>
        <taxon>Pluteineae</taxon>
        <taxon>Pluteaceae</taxon>
        <taxon>Pluteus</taxon>
    </lineage>
</organism>
<reference evidence="1 2" key="1">
    <citation type="journal article" date="2019" name="Nat. Ecol. Evol.">
        <title>Megaphylogeny resolves global patterns of mushroom evolution.</title>
        <authorList>
            <person name="Varga T."/>
            <person name="Krizsan K."/>
            <person name="Foldi C."/>
            <person name="Dima B."/>
            <person name="Sanchez-Garcia M."/>
            <person name="Sanchez-Ramirez S."/>
            <person name="Szollosi G.J."/>
            <person name="Szarkandi J.G."/>
            <person name="Papp V."/>
            <person name="Albert L."/>
            <person name="Andreopoulos W."/>
            <person name="Angelini C."/>
            <person name="Antonin V."/>
            <person name="Barry K.W."/>
            <person name="Bougher N.L."/>
            <person name="Buchanan P."/>
            <person name="Buyck B."/>
            <person name="Bense V."/>
            <person name="Catcheside P."/>
            <person name="Chovatia M."/>
            <person name="Cooper J."/>
            <person name="Damon W."/>
            <person name="Desjardin D."/>
            <person name="Finy P."/>
            <person name="Geml J."/>
            <person name="Haridas S."/>
            <person name="Hughes K."/>
            <person name="Justo A."/>
            <person name="Karasinski D."/>
            <person name="Kautmanova I."/>
            <person name="Kiss B."/>
            <person name="Kocsube S."/>
            <person name="Kotiranta H."/>
            <person name="LaButti K.M."/>
            <person name="Lechner B.E."/>
            <person name="Liimatainen K."/>
            <person name="Lipzen A."/>
            <person name="Lukacs Z."/>
            <person name="Mihaltcheva S."/>
            <person name="Morgado L.N."/>
            <person name="Niskanen T."/>
            <person name="Noordeloos M.E."/>
            <person name="Ohm R.A."/>
            <person name="Ortiz-Santana B."/>
            <person name="Ovrebo C."/>
            <person name="Racz N."/>
            <person name="Riley R."/>
            <person name="Savchenko A."/>
            <person name="Shiryaev A."/>
            <person name="Soop K."/>
            <person name="Spirin V."/>
            <person name="Szebenyi C."/>
            <person name="Tomsovsky M."/>
            <person name="Tulloss R.E."/>
            <person name="Uehling J."/>
            <person name="Grigoriev I.V."/>
            <person name="Vagvolgyi C."/>
            <person name="Papp T."/>
            <person name="Martin F.M."/>
            <person name="Miettinen O."/>
            <person name="Hibbett D.S."/>
            <person name="Nagy L.G."/>
        </authorList>
    </citation>
    <scope>NUCLEOTIDE SEQUENCE [LARGE SCALE GENOMIC DNA]</scope>
    <source>
        <strain evidence="1 2">NL-1719</strain>
    </source>
</reference>
<proteinExistence type="predicted"/>
<accession>A0ACD3BFW5</accession>
<dbReference type="EMBL" id="ML208259">
    <property type="protein sequence ID" value="TFK77095.1"/>
    <property type="molecule type" value="Genomic_DNA"/>
</dbReference>